<gene>
    <name evidence="1" type="ORF">KO493_08590</name>
</gene>
<keyword evidence="2" id="KW-1185">Reference proteome</keyword>
<protein>
    <submittedName>
        <fullName evidence="1">LysE family transporter</fullName>
    </submittedName>
</protein>
<dbReference type="EMBL" id="JAHKPD010000012">
    <property type="protein sequence ID" value="MBU2950752.1"/>
    <property type="molecule type" value="Genomic_DNA"/>
</dbReference>
<organism evidence="1 2">
    <name type="scientific">Pseudotamlana agarivorans</name>
    <dbReference type="NCBI Taxonomy" id="481183"/>
    <lineage>
        <taxon>Bacteria</taxon>
        <taxon>Pseudomonadati</taxon>
        <taxon>Bacteroidota</taxon>
        <taxon>Flavobacteriia</taxon>
        <taxon>Flavobacteriales</taxon>
        <taxon>Flavobacteriaceae</taxon>
        <taxon>Pseudotamlana</taxon>
    </lineage>
</organism>
<reference evidence="1" key="1">
    <citation type="submission" date="2021-05" db="EMBL/GenBank/DDBJ databases">
        <title>Draft genomes of bacteria isolated from model marine particles.</title>
        <authorList>
            <person name="Datta M.S."/>
            <person name="Schwartzman J.A."/>
            <person name="Enke T.N."/>
            <person name="Saavedra J."/>
            <person name="Cermak N."/>
            <person name="Cordero O.X."/>
        </authorList>
    </citation>
    <scope>NUCLEOTIDE SEQUENCE</scope>
    <source>
        <strain evidence="1">I2M19</strain>
    </source>
</reference>
<proteinExistence type="predicted"/>
<comment type="caution">
    <text evidence="1">The sequence shown here is derived from an EMBL/GenBank/DDBJ whole genome shotgun (WGS) entry which is preliminary data.</text>
</comment>
<evidence type="ECO:0000313" key="2">
    <source>
        <dbReference type="Proteomes" id="UP001647509"/>
    </source>
</evidence>
<sequence>MEITFVFLLGFIFAFLGVIPPGLLNMTAAKISLKEGHVRGIMFSIGASIVVVAQTYLATIFASYLSKNPEVVDVLRRVAVVIFALITIYFLFIAKSKEPKEFKLKKRSKHSRFFQGILMSALNVFPIPYQAYITITLASLGWLNFENISVISYVAGAVMGSFAIFYLYIFFFDKIKSKALTSQKNMNRLIGGITAVMCVVTIAGIIRDI</sequence>
<name>A0ACC5U8U8_9FLAO</name>
<dbReference type="Proteomes" id="UP001647509">
    <property type="component" value="Unassembled WGS sequence"/>
</dbReference>
<accession>A0ACC5U8U8</accession>
<evidence type="ECO:0000313" key="1">
    <source>
        <dbReference type="EMBL" id="MBU2950752.1"/>
    </source>
</evidence>